<accession>A0A378VZC2</accession>
<organism evidence="1">
    <name type="scientific">Neisseria gonorrhoeae</name>
    <dbReference type="NCBI Taxonomy" id="485"/>
    <lineage>
        <taxon>Bacteria</taxon>
        <taxon>Pseudomonadati</taxon>
        <taxon>Pseudomonadota</taxon>
        <taxon>Betaproteobacteria</taxon>
        <taxon>Neisseriales</taxon>
        <taxon>Neisseriaceae</taxon>
        <taxon>Neisseria</taxon>
    </lineage>
</organism>
<proteinExistence type="predicted"/>
<name>A0A378VZC2_NEIGO</name>
<protein>
    <submittedName>
        <fullName evidence="1">Uncharacterized protein</fullName>
    </submittedName>
</protein>
<gene>
    <name evidence="1" type="ORF">NCTC11421_02579</name>
</gene>
<dbReference type="AlphaFoldDB" id="A0A378VZC2"/>
<dbReference type="EMBL" id="UGRI01000001">
    <property type="protein sequence ID" value="SUA24577.1"/>
    <property type="molecule type" value="Genomic_DNA"/>
</dbReference>
<reference evidence="1" key="1">
    <citation type="submission" date="2018-06" db="EMBL/GenBank/DDBJ databases">
        <authorList>
            <consortium name="Pathogen Informatics"/>
            <person name="Doyle S."/>
        </authorList>
    </citation>
    <scope>NUCLEOTIDE SEQUENCE [LARGE SCALE GENOMIC DNA]</scope>
    <source>
        <strain evidence="1">NCTC11421</strain>
    </source>
</reference>
<sequence length="69" mass="8295">MMIPMRLDFDRLRLNCRQKCRLKAFFSASDGIIADCFLKFDRMFARFVEHDVRPTFLRQSQIHALGRTR</sequence>
<evidence type="ECO:0000313" key="1">
    <source>
        <dbReference type="EMBL" id="SUA24577.1"/>
    </source>
</evidence>